<proteinExistence type="predicted"/>
<protein>
    <submittedName>
        <fullName evidence="2">Pentatricopeptide repeat-containing protein 2, mitochondrial</fullName>
    </submittedName>
</protein>
<evidence type="ECO:0000313" key="2">
    <source>
        <dbReference type="RefSeq" id="XP_018324120.1"/>
    </source>
</evidence>
<dbReference type="InterPro" id="IPR011990">
    <property type="entry name" value="TPR-like_helical_dom_sf"/>
</dbReference>
<sequence length="391" mass="44901">MSNVLQVVLRSSLRNSRNIGIAQFRLENIRTLFSAANLGIDKFIEVRENVRRQLGDISSKFKDKMQQYSNESSTSMIFTEDLKNMIYLTNNDEDVQIVAQMMKKFNQQNKQLRFGNFIFGPVVMRMFHVLNKPEEAISCFKSAELQGFFDQLMSYQILLDLLYENQKFNEMLEIFKSIQEKQLQGIKFPKNSVVLVLAACYRLNTPESYDYAAKLWQELNEVGHQSMRRAITFFAGLALNQGHPEQAIEIISSCNNQNYTTIRNIKVSALCDLGRVEDCIPLIKSVLNTDTPSQNTVQTFNKDVIEKVKAAIEKSNSDELKSEMNRIEKFLQEEGHISQLTLDEQLCSEISTPRLQRNQGQQFRNQFGGFRQSRVQRSVGGLTRPGLSDIA</sequence>
<keyword evidence="1" id="KW-1185">Reference proteome</keyword>
<dbReference type="KEGG" id="apln:108736260"/>
<dbReference type="Proteomes" id="UP000192223">
    <property type="component" value="Unplaced"/>
</dbReference>
<dbReference type="PANTHER" id="PTHR14700:SF0">
    <property type="entry name" value="PENTATRICOPEPTIDE REPEAT-CONTAINING PROTEIN 2, MITOCHONDRIAL"/>
    <property type="match status" value="1"/>
</dbReference>
<dbReference type="GO" id="GO:0003723">
    <property type="term" value="F:RNA binding"/>
    <property type="evidence" value="ECO:0007669"/>
    <property type="project" value="TreeGrafter"/>
</dbReference>
<dbReference type="Gene3D" id="1.25.40.10">
    <property type="entry name" value="Tetratricopeptide repeat domain"/>
    <property type="match status" value="1"/>
</dbReference>
<name>A0A1W4WVN5_AGRPL</name>
<dbReference type="GeneID" id="108736260"/>
<organism evidence="1 2">
    <name type="scientific">Agrilus planipennis</name>
    <name type="common">Emerald ash borer</name>
    <name type="synonym">Agrilus marcopoli</name>
    <dbReference type="NCBI Taxonomy" id="224129"/>
    <lineage>
        <taxon>Eukaryota</taxon>
        <taxon>Metazoa</taxon>
        <taxon>Ecdysozoa</taxon>
        <taxon>Arthropoda</taxon>
        <taxon>Hexapoda</taxon>
        <taxon>Insecta</taxon>
        <taxon>Pterygota</taxon>
        <taxon>Neoptera</taxon>
        <taxon>Endopterygota</taxon>
        <taxon>Coleoptera</taxon>
        <taxon>Polyphaga</taxon>
        <taxon>Elateriformia</taxon>
        <taxon>Buprestoidea</taxon>
        <taxon>Buprestidae</taxon>
        <taxon>Agrilinae</taxon>
        <taxon>Agrilus</taxon>
    </lineage>
</organism>
<dbReference type="RefSeq" id="XP_018324120.1">
    <property type="nucleotide sequence ID" value="XM_018468618.2"/>
</dbReference>
<dbReference type="GO" id="GO:0007005">
    <property type="term" value="P:mitochondrion organization"/>
    <property type="evidence" value="ECO:0007669"/>
    <property type="project" value="TreeGrafter"/>
</dbReference>
<dbReference type="PANTHER" id="PTHR14700">
    <property type="entry name" value="PENTATRICOPEPTIDE REPEAT-CONTAINING PROTEIN 2, MITOCHONDRIAL"/>
    <property type="match status" value="1"/>
</dbReference>
<gene>
    <name evidence="2" type="primary">LOC108736260</name>
</gene>
<dbReference type="InParanoid" id="A0A1W4WVN5"/>
<dbReference type="InterPro" id="IPR034629">
    <property type="entry name" value="PTCD2"/>
</dbReference>
<accession>A0A1W4WVN5</accession>
<dbReference type="GO" id="GO:0005739">
    <property type="term" value="C:mitochondrion"/>
    <property type="evidence" value="ECO:0007669"/>
    <property type="project" value="InterPro"/>
</dbReference>
<dbReference type="OrthoDB" id="6073372at2759"/>
<reference evidence="2" key="1">
    <citation type="submission" date="2025-08" db="UniProtKB">
        <authorList>
            <consortium name="RefSeq"/>
        </authorList>
    </citation>
    <scope>IDENTIFICATION</scope>
    <source>
        <tissue evidence="2">Entire body</tissue>
    </source>
</reference>
<evidence type="ECO:0000313" key="1">
    <source>
        <dbReference type="Proteomes" id="UP000192223"/>
    </source>
</evidence>
<dbReference type="AlphaFoldDB" id="A0A1W4WVN5"/>
<dbReference type="GO" id="GO:0050684">
    <property type="term" value="P:regulation of mRNA processing"/>
    <property type="evidence" value="ECO:0007669"/>
    <property type="project" value="InterPro"/>
</dbReference>